<dbReference type="EMBL" id="FQ790359">
    <property type="protein sequence ID" value="CCD56112.1"/>
    <property type="molecule type" value="Genomic_DNA"/>
</dbReference>
<dbReference type="InterPro" id="IPR011009">
    <property type="entry name" value="Kinase-like_dom_sf"/>
</dbReference>
<dbReference type="AlphaFoldDB" id="G2YXE1"/>
<sequence length="178" mass="20458">MQGHFEIYGNEIRLLDRCLKDLKLKKDDSEDVNELVSKLPIVRVDPAEHLVKNGKYKIEIENFIRCKGGSVPGCFFSPHVIQLLDRSTKGQLVFEKPPSSAHTLVRFSSLTIYKSWDLQLIDTLDYLHSISIVHCNLRTDNFVFSDNGKSEVVCDLESRWRKRSVPEFSFQGGLEDSR</sequence>
<name>G2YXE1_BOTF4</name>
<evidence type="ECO:0000313" key="1">
    <source>
        <dbReference type="EMBL" id="CCD56112.1"/>
    </source>
</evidence>
<reference evidence="2" key="1">
    <citation type="journal article" date="2011" name="PLoS Genet.">
        <title>Genomic analysis of the necrotrophic fungal pathogens Sclerotinia sclerotiorum and Botrytis cinerea.</title>
        <authorList>
            <person name="Amselem J."/>
            <person name="Cuomo C.A."/>
            <person name="van Kan J.A."/>
            <person name="Viaud M."/>
            <person name="Benito E.P."/>
            <person name="Couloux A."/>
            <person name="Coutinho P.M."/>
            <person name="de Vries R.P."/>
            <person name="Dyer P.S."/>
            <person name="Fillinger S."/>
            <person name="Fournier E."/>
            <person name="Gout L."/>
            <person name="Hahn M."/>
            <person name="Kohn L."/>
            <person name="Lapalu N."/>
            <person name="Plummer K.M."/>
            <person name="Pradier J.M."/>
            <person name="Quevillon E."/>
            <person name="Sharon A."/>
            <person name="Simon A."/>
            <person name="ten Have A."/>
            <person name="Tudzynski B."/>
            <person name="Tudzynski P."/>
            <person name="Wincker P."/>
            <person name="Andrew M."/>
            <person name="Anthouard V."/>
            <person name="Beever R.E."/>
            <person name="Beffa R."/>
            <person name="Benoit I."/>
            <person name="Bouzid O."/>
            <person name="Brault B."/>
            <person name="Chen Z."/>
            <person name="Choquer M."/>
            <person name="Collemare J."/>
            <person name="Cotton P."/>
            <person name="Danchin E.G."/>
            <person name="Da Silva C."/>
            <person name="Gautier A."/>
            <person name="Giraud C."/>
            <person name="Giraud T."/>
            <person name="Gonzalez C."/>
            <person name="Grossetete S."/>
            <person name="Guldener U."/>
            <person name="Henrissat B."/>
            <person name="Howlett B.J."/>
            <person name="Kodira C."/>
            <person name="Kretschmer M."/>
            <person name="Lappartient A."/>
            <person name="Leroch M."/>
            <person name="Levis C."/>
            <person name="Mauceli E."/>
            <person name="Neuveglise C."/>
            <person name="Oeser B."/>
            <person name="Pearson M."/>
            <person name="Poulain J."/>
            <person name="Poussereau N."/>
            <person name="Quesneville H."/>
            <person name="Rascle C."/>
            <person name="Schumacher J."/>
            <person name="Segurens B."/>
            <person name="Sexton A."/>
            <person name="Silva E."/>
            <person name="Sirven C."/>
            <person name="Soanes D.M."/>
            <person name="Talbot N.J."/>
            <person name="Templeton M."/>
            <person name="Yandava C."/>
            <person name="Yarden O."/>
            <person name="Zeng Q."/>
            <person name="Rollins J.A."/>
            <person name="Lebrun M.H."/>
            <person name="Dickman M."/>
        </authorList>
    </citation>
    <scope>NUCLEOTIDE SEQUENCE [LARGE SCALE GENOMIC DNA]</scope>
    <source>
        <strain evidence="2">T4</strain>
    </source>
</reference>
<evidence type="ECO:0008006" key="3">
    <source>
        <dbReference type="Google" id="ProtNLM"/>
    </source>
</evidence>
<dbReference type="OrthoDB" id="1668230at2759"/>
<dbReference type="SUPFAM" id="SSF56112">
    <property type="entry name" value="Protein kinase-like (PK-like)"/>
    <property type="match status" value="1"/>
</dbReference>
<dbReference type="STRING" id="999810.G2YXE1"/>
<gene>
    <name evidence="1" type="ORF">BofuT4_P147220.1</name>
</gene>
<evidence type="ECO:0000313" key="2">
    <source>
        <dbReference type="Proteomes" id="UP000008177"/>
    </source>
</evidence>
<proteinExistence type="predicted"/>
<dbReference type="InParanoid" id="G2YXE1"/>
<dbReference type="Gene3D" id="1.10.510.10">
    <property type="entry name" value="Transferase(Phosphotransferase) domain 1"/>
    <property type="match status" value="1"/>
</dbReference>
<dbReference type="HOGENOM" id="CLU_1510364_0_0_1"/>
<protein>
    <recommendedName>
        <fullName evidence="3">Protein kinase domain-containing protein</fullName>
    </recommendedName>
</protein>
<accession>G2YXE1</accession>
<organism evidence="1 2">
    <name type="scientific">Botryotinia fuckeliana (strain T4)</name>
    <name type="common">Noble rot fungus</name>
    <name type="synonym">Botrytis cinerea</name>
    <dbReference type="NCBI Taxonomy" id="999810"/>
    <lineage>
        <taxon>Eukaryota</taxon>
        <taxon>Fungi</taxon>
        <taxon>Dikarya</taxon>
        <taxon>Ascomycota</taxon>
        <taxon>Pezizomycotina</taxon>
        <taxon>Leotiomycetes</taxon>
        <taxon>Helotiales</taxon>
        <taxon>Sclerotiniaceae</taxon>
        <taxon>Botrytis</taxon>
    </lineage>
</organism>
<dbReference type="Proteomes" id="UP000008177">
    <property type="component" value="Unplaced contigs"/>
</dbReference>